<dbReference type="HOGENOM" id="CLU_160040_0_1_0"/>
<dbReference type="STRING" id="861299.J421_4416"/>
<dbReference type="RefSeq" id="WP_025413386.1">
    <property type="nucleotide sequence ID" value="NZ_CP007128.1"/>
</dbReference>
<dbReference type="InterPro" id="IPR007341">
    <property type="entry name" value="Transgly_assoc"/>
</dbReference>
<dbReference type="PANTHER" id="PTHR33884:SF3">
    <property type="entry name" value="UPF0410 PROTEIN YMGE"/>
    <property type="match status" value="1"/>
</dbReference>
<gene>
    <name evidence="8" type="ORF">J421_4416</name>
</gene>
<evidence type="ECO:0000256" key="4">
    <source>
        <dbReference type="ARBA" id="ARBA00022692"/>
    </source>
</evidence>
<dbReference type="Pfam" id="PF04226">
    <property type="entry name" value="Transgly_assoc"/>
    <property type="match status" value="1"/>
</dbReference>
<evidence type="ECO:0000313" key="8">
    <source>
        <dbReference type="EMBL" id="AHG91953.1"/>
    </source>
</evidence>
<dbReference type="GO" id="GO:0005886">
    <property type="term" value="C:plasma membrane"/>
    <property type="evidence" value="ECO:0007669"/>
    <property type="project" value="UniProtKB-SubCell"/>
</dbReference>
<dbReference type="KEGG" id="gba:J421_4416"/>
<feature type="transmembrane region" description="Helical" evidence="7">
    <location>
        <begin position="58"/>
        <end position="79"/>
    </location>
</feature>
<dbReference type="EMBL" id="CP007128">
    <property type="protein sequence ID" value="AHG91953.1"/>
    <property type="molecule type" value="Genomic_DNA"/>
</dbReference>
<accession>W0RQV6</accession>
<name>W0RQV6_9BACT</name>
<feature type="transmembrane region" description="Helical" evidence="7">
    <location>
        <begin position="32"/>
        <end position="52"/>
    </location>
</feature>
<dbReference type="InParanoid" id="W0RQV6"/>
<sequence>MTLLTWLLVGLVAGVLASMIMGGTGYGLIGDIIIGIVGAFVGGWIFSALGIASPLGGIAGTILVAFIGAVVLLFIIHLFRRRRVY</sequence>
<proteinExistence type="inferred from homology"/>
<comment type="similarity">
    <text evidence="2">Belongs to the UPF0410 family.</text>
</comment>
<evidence type="ECO:0000256" key="3">
    <source>
        <dbReference type="ARBA" id="ARBA00022475"/>
    </source>
</evidence>
<keyword evidence="6 7" id="KW-0472">Membrane</keyword>
<keyword evidence="4 7" id="KW-0812">Transmembrane</keyword>
<keyword evidence="5 7" id="KW-1133">Transmembrane helix</keyword>
<reference evidence="8 9" key="1">
    <citation type="journal article" date="2014" name="Genome Announc.">
        <title>Genome Sequence and Methylome of Soil Bacterium Gemmatirosa kalamazoonensis KBS708T, a Member of the Rarely Cultivated Gemmatimonadetes Phylum.</title>
        <authorList>
            <person name="Debruyn J.M."/>
            <person name="Radosevich M."/>
            <person name="Wommack K.E."/>
            <person name="Polson S.W."/>
            <person name="Hauser L.J."/>
            <person name="Fawaz M.N."/>
            <person name="Korlach J."/>
            <person name="Tsai Y.C."/>
        </authorList>
    </citation>
    <scope>NUCLEOTIDE SEQUENCE [LARGE SCALE GENOMIC DNA]</scope>
    <source>
        <strain evidence="8 9">KBS708</strain>
    </source>
</reference>
<evidence type="ECO:0000256" key="5">
    <source>
        <dbReference type="ARBA" id="ARBA00022989"/>
    </source>
</evidence>
<organism evidence="8 9">
    <name type="scientific">Gemmatirosa kalamazoonensis</name>
    <dbReference type="NCBI Taxonomy" id="861299"/>
    <lineage>
        <taxon>Bacteria</taxon>
        <taxon>Pseudomonadati</taxon>
        <taxon>Gemmatimonadota</taxon>
        <taxon>Gemmatimonadia</taxon>
        <taxon>Gemmatimonadales</taxon>
        <taxon>Gemmatimonadaceae</taxon>
        <taxon>Gemmatirosa</taxon>
    </lineage>
</organism>
<evidence type="ECO:0000256" key="2">
    <source>
        <dbReference type="ARBA" id="ARBA00011006"/>
    </source>
</evidence>
<feature type="transmembrane region" description="Helical" evidence="7">
    <location>
        <begin position="6"/>
        <end position="25"/>
    </location>
</feature>
<dbReference type="FunCoup" id="W0RQV6">
    <property type="interactions" value="25"/>
</dbReference>
<keyword evidence="9" id="KW-1185">Reference proteome</keyword>
<dbReference type="Proteomes" id="UP000019151">
    <property type="component" value="Chromosome"/>
</dbReference>
<evidence type="ECO:0000256" key="7">
    <source>
        <dbReference type="SAM" id="Phobius"/>
    </source>
</evidence>
<protein>
    <submittedName>
        <fullName evidence="8">Transglycosylase-associated protein</fullName>
    </submittedName>
</protein>
<evidence type="ECO:0000256" key="6">
    <source>
        <dbReference type="ARBA" id="ARBA00023136"/>
    </source>
</evidence>
<dbReference type="eggNOG" id="COG2261">
    <property type="taxonomic scope" value="Bacteria"/>
</dbReference>
<evidence type="ECO:0000313" key="9">
    <source>
        <dbReference type="Proteomes" id="UP000019151"/>
    </source>
</evidence>
<comment type="subcellular location">
    <subcellularLocation>
        <location evidence="1">Cell membrane</location>
        <topology evidence="1">Multi-pass membrane protein</topology>
    </subcellularLocation>
</comment>
<dbReference type="OrthoDB" id="5521091at2"/>
<keyword evidence="3" id="KW-1003">Cell membrane</keyword>
<evidence type="ECO:0000256" key="1">
    <source>
        <dbReference type="ARBA" id="ARBA00004651"/>
    </source>
</evidence>
<dbReference type="PANTHER" id="PTHR33884">
    <property type="entry name" value="UPF0410 PROTEIN YMGE"/>
    <property type="match status" value="1"/>
</dbReference>
<dbReference type="AlphaFoldDB" id="W0RQV6"/>